<dbReference type="SUPFAM" id="SSF49401">
    <property type="entry name" value="Bacterial adhesins"/>
    <property type="match status" value="1"/>
</dbReference>
<organism evidence="7 8">
    <name type="scientific">Citrobacter enshiensis</name>
    <dbReference type="NCBI Taxonomy" id="2971264"/>
    <lineage>
        <taxon>Bacteria</taxon>
        <taxon>Pseudomonadati</taxon>
        <taxon>Pseudomonadota</taxon>
        <taxon>Gammaproteobacteria</taxon>
        <taxon>Enterobacterales</taxon>
        <taxon>Enterobacteriaceae</taxon>
        <taxon>Citrobacter</taxon>
    </lineage>
</organism>
<evidence type="ECO:0000256" key="1">
    <source>
        <dbReference type="ARBA" id="ARBA00004561"/>
    </source>
</evidence>
<evidence type="ECO:0000256" key="5">
    <source>
        <dbReference type="SAM" id="SignalP"/>
    </source>
</evidence>
<evidence type="ECO:0000313" key="8">
    <source>
        <dbReference type="Proteomes" id="UP001174867"/>
    </source>
</evidence>
<dbReference type="EMBL" id="JAUJYW010000001">
    <property type="protein sequence ID" value="MDN8598199.1"/>
    <property type="molecule type" value="Genomic_DNA"/>
</dbReference>
<dbReference type="InterPro" id="IPR000259">
    <property type="entry name" value="Adhesion_dom_fimbrial"/>
</dbReference>
<dbReference type="InterPro" id="IPR050263">
    <property type="entry name" value="Bact_Fimbrial_Adh_Pro"/>
</dbReference>
<dbReference type="PANTHER" id="PTHR33420:SF12">
    <property type="entry name" value="FIMBRIN-LIKE PROTEIN FIMI-RELATED"/>
    <property type="match status" value="1"/>
</dbReference>
<keyword evidence="4" id="KW-0281">Fimbrium</keyword>
<evidence type="ECO:0000256" key="2">
    <source>
        <dbReference type="ARBA" id="ARBA00006671"/>
    </source>
</evidence>
<comment type="caution">
    <text evidence="7">The sequence shown here is derived from an EMBL/GenBank/DDBJ whole genome shotgun (WGS) entry which is preliminary data.</text>
</comment>
<feature type="domain" description="Fimbrial-type adhesion" evidence="6">
    <location>
        <begin position="30"/>
        <end position="176"/>
    </location>
</feature>
<name>A0ABT8PPF0_9ENTR</name>
<reference evidence="7 8" key="1">
    <citation type="submission" date="2023-07" db="EMBL/GenBank/DDBJ databases">
        <title>Citrobacter selenititolerans sp. nov., isolated from seleniferous soil.</title>
        <authorList>
            <person name="Zhang S."/>
            <person name="Li K."/>
            <person name="Peng J."/>
            <person name="Wang H."/>
            <person name="Sun J."/>
            <person name="Guo Y."/>
        </authorList>
    </citation>
    <scope>NUCLEOTIDE SEQUENCE [LARGE SCALE GENOMIC DNA]</scope>
    <source>
        <strain evidence="7 8">S2-9</strain>
    </source>
</reference>
<evidence type="ECO:0000256" key="3">
    <source>
        <dbReference type="ARBA" id="ARBA00022729"/>
    </source>
</evidence>
<feature type="chain" id="PRO_5047178103" evidence="5">
    <location>
        <begin position="20"/>
        <end position="177"/>
    </location>
</feature>
<sequence length="177" mass="18932">MMRKGVALAGVLCAMSVSAHTVILESGRLHLRGKLVNGACTVASGSEDLRVQMGQYRTNAFAGPGSFAPTSVPFSLRLTSCNSDVYDHVGIAFSGVTPVEDPQVFLASSDAASASGIGLALFDEEQRQIIPNALPLHYAPILTQDVTFHFTARYRAISENMTPGSIHSDVWFTLVYP</sequence>
<comment type="similarity">
    <text evidence="2">Belongs to the fimbrial protein family.</text>
</comment>
<dbReference type="RefSeq" id="WP_276292517.1">
    <property type="nucleotide sequence ID" value="NZ_CP119862.1"/>
</dbReference>
<accession>A0ABT8PPF0</accession>
<dbReference type="Proteomes" id="UP001174867">
    <property type="component" value="Unassembled WGS sequence"/>
</dbReference>
<evidence type="ECO:0000313" key="7">
    <source>
        <dbReference type="EMBL" id="MDN8598199.1"/>
    </source>
</evidence>
<dbReference type="InterPro" id="IPR008966">
    <property type="entry name" value="Adhesion_dom_sf"/>
</dbReference>
<comment type="subcellular location">
    <subcellularLocation>
        <location evidence="1">Fimbrium</location>
    </subcellularLocation>
</comment>
<dbReference type="PANTHER" id="PTHR33420">
    <property type="entry name" value="FIMBRIAL SUBUNIT ELFA-RELATED"/>
    <property type="match status" value="1"/>
</dbReference>
<evidence type="ECO:0000256" key="4">
    <source>
        <dbReference type="ARBA" id="ARBA00023263"/>
    </source>
</evidence>
<dbReference type="InterPro" id="IPR036937">
    <property type="entry name" value="Adhesion_dom_fimbrial_sf"/>
</dbReference>
<proteinExistence type="inferred from homology"/>
<dbReference type="NCBIfam" id="NF011747">
    <property type="entry name" value="PRK15200.1"/>
    <property type="match status" value="1"/>
</dbReference>
<protein>
    <submittedName>
        <fullName evidence="7">Type 1 fimbrial protein subunit FimI</fullName>
    </submittedName>
</protein>
<gene>
    <name evidence="7" type="primary">fimI</name>
    <name evidence="7" type="ORF">Q0A17_02045</name>
</gene>
<dbReference type="Gene3D" id="2.60.40.1090">
    <property type="entry name" value="Fimbrial-type adhesion domain"/>
    <property type="match status" value="1"/>
</dbReference>
<evidence type="ECO:0000259" key="6">
    <source>
        <dbReference type="Pfam" id="PF00419"/>
    </source>
</evidence>
<keyword evidence="8" id="KW-1185">Reference proteome</keyword>
<dbReference type="Pfam" id="PF00419">
    <property type="entry name" value="Fimbrial"/>
    <property type="match status" value="1"/>
</dbReference>
<keyword evidence="3 5" id="KW-0732">Signal</keyword>
<feature type="signal peptide" evidence="5">
    <location>
        <begin position="1"/>
        <end position="19"/>
    </location>
</feature>